<dbReference type="Pfam" id="PF14534">
    <property type="entry name" value="DUF4440"/>
    <property type="match status" value="1"/>
</dbReference>
<dbReference type="Gene3D" id="3.10.450.50">
    <property type="match status" value="1"/>
</dbReference>
<proteinExistence type="predicted"/>
<gene>
    <name evidence="3" type="ORF">GCM10023183_07760</name>
</gene>
<feature type="chain" id="PRO_5045905871" description="DUF4440 domain-containing protein" evidence="1">
    <location>
        <begin position="20"/>
        <end position="161"/>
    </location>
</feature>
<evidence type="ECO:0000313" key="3">
    <source>
        <dbReference type="EMBL" id="GAA4299001.1"/>
    </source>
</evidence>
<dbReference type="InterPro" id="IPR027843">
    <property type="entry name" value="DUF4440"/>
</dbReference>
<feature type="signal peptide" evidence="1">
    <location>
        <begin position="1"/>
        <end position="19"/>
    </location>
</feature>
<comment type="caution">
    <text evidence="3">The sequence shown here is derived from an EMBL/GenBank/DDBJ whole genome shotgun (WGS) entry which is preliminary data.</text>
</comment>
<evidence type="ECO:0000313" key="4">
    <source>
        <dbReference type="Proteomes" id="UP001501844"/>
    </source>
</evidence>
<dbReference type="EMBL" id="BAABGX010000001">
    <property type="protein sequence ID" value="GAA4299001.1"/>
    <property type="molecule type" value="Genomic_DNA"/>
</dbReference>
<accession>A0ABP8FAG9</accession>
<dbReference type="Proteomes" id="UP001501844">
    <property type="component" value="Unassembled WGS sequence"/>
</dbReference>
<evidence type="ECO:0000256" key="1">
    <source>
        <dbReference type="SAM" id="SignalP"/>
    </source>
</evidence>
<name>A0ABP8FAG9_9BACT</name>
<feature type="domain" description="DUF4440" evidence="2">
    <location>
        <begin position="30"/>
        <end position="145"/>
    </location>
</feature>
<sequence length="161" mass="18308">MKQVFVLISLLVIALASKAQTLAPNDSLQIQSMIQDWNKAWEVKDYKLASKWYSKDARFTNAFGDKRNGQKEVEALLKEVFALPFVMSGKSETAEHRYQVLSNNNVIVHTAVVRKGQQMPDGSVLSDRQTTHLRVLQRDTNGWKIKAHLISDARDKQSSKH</sequence>
<keyword evidence="4" id="KW-1185">Reference proteome</keyword>
<evidence type="ECO:0000259" key="2">
    <source>
        <dbReference type="Pfam" id="PF14534"/>
    </source>
</evidence>
<dbReference type="RefSeq" id="WP_345162535.1">
    <property type="nucleotide sequence ID" value="NZ_BAABGX010000001.1"/>
</dbReference>
<keyword evidence="1" id="KW-0732">Signal</keyword>
<organism evidence="3 4">
    <name type="scientific">Nibribacter koreensis</name>
    <dbReference type="NCBI Taxonomy" id="1084519"/>
    <lineage>
        <taxon>Bacteria</taxon>
        <taxon>Pseudomonadati</taxon>
        <taxon>Bacteroidota</taxon>
        <taxon>Cytophagia</taxon>
        <taxon>Cytophagales</taxon>
        <taxon>Hymenobacteraceae</taxon>
        <taxon>Nibribacter</taxon>
    </lineage>
</organism>
<protein>
    <recommendedName>
        <fullName evidence="2">DUF4440 domain-containing protein</fullName>
    </recommendedName>
</protein>
<dbReference type="InterPro" id="IPR032710">
    <property type="entry name" value="NTF2-like_dom_sf"/>
</dbReference>
<reference evidence="4" key="1">
    <citation type="journal article" date="2019" name="Int. J. Syst. Evol. Microbiol.">
        <title>The Global Catalogue of Microorganisms (GCM) 10K type strain sequencing project: providing services to taxonomists for standard genome sequencing and annotation.</title>
        <authorList>
            <consortium name="The Broad Institute Genomics Platform"/>
            <consortium name="The Broad Institute Genome Sequencing Center for Infectious Disease"/>
            <person name="Wu L."/>
            <person name="Ma J."/>
        </authorList>
    </citation>
    <scope>NUCLEOTIDE SEQUENCE [LARGE SCALE GENOMIC DNA]</scope>
    <source>
        <strain evidence="4">JCM 17917</strain>
    </source>
</reference>
<dbReference type="NCBIfam" id="TIGR02246">
    <property type="entry name" value="SgcJ/EcaC family oxidoreductase"/>
    <property type="match status" value="1"/>
</dbReference>
<dbReference type="InterPro" id="IPR011944">
    <property type="entry name" value="Steroid_delta5-4_isomerase"/>
</dbReference>
<dbReference type="SUPFAM" id="SSF54427">
    <property type="entry name" value="NTF2-like"/>
    <property type="match status" value="1"/>
</dbReference>